<evidence type="ECO:0000256" key="7">
    <source>
        <dbReference type="ARBA" id="ARBA00019373"/>
    </source>
</evidence>
<evidence type="ECO:0000256" key="12">
    <source>
        <dbReference type="ARBA" id="ARBA00022695"/>
    </source>
</evidence>
<accession>A0ABS9Z700</accession>
<gene>
    <name evidence="20" type="ORF">K2U94_10515</name>
</gene>
<protein>
    <recommendedName>
        <fullName evidence="7 18">Phosphatidate cytidylyltransferase</fullName>
        <ecNumber evidence="6 18">2.7.7.41</ecNumber>
    </recommendedName>
</protein>
<dbReference type="PANTHER" id="PTHR46382">
    <property type="entry name" value="PHOSPHATIDATE CYTIDYLYLTRANSFERASE"/>
    <property type="match status" value="1"/>
</dbReference>
<evidence type="ECO:0000256" key="10">
    <source>
        <dbReference type="ARBA" id="ARBA00022679"/>
    </source>
</evidence>
<evidence type="ECO:0000256" key="16">
    <source>
        <dbReference type="ARBA" id="ARBA00023209"/>
    </source>
</evidence>
<dbReference type="PROSITE" id="PS01315">
    <property type="entry name" value="CDS"/>
    <property type="match status" value="1"/>
</dbReference>
<keyword evidence="12 18" id="KW-0548">Nucleotidyltransferase</keyword>
<keyword evidence="15 19" id="KW-0472">Membrane</keyword>
<feature type="transmembrane region" description="Helical" evidence="19">
    <location>
        <begin position="124"/>
        <end position="141"/>
    </location>
</feature>
<dbReference type="RefSeq" id="WP_243067157.1">
    <property type="nucleotide sequence ID" value="NZ_JAIVFK010000019.1"/>
</dbReference>
<keyword evidence="17" id="KW-1208">Phospholipid metabolism</keyword>
<evidence type="ECO:0000256" key="3">
    <source>
        <dbReference type="ARBA" id="ARBA00005119"/>
    </source>
</evidence>
<feature type="transmembrane region" description="Helical" evidence="19">
    <location>
        <begin position="191"/>
        <end position="211"/>
    </location>
</feature>
<feature type="transmembrane region" description="Helical" evidence="19">
    <location>
        <begin position="102"/>
        <end position="118"/>
    </location>
</feature>
<evidence type="ECO:0000256" key="15">
    <source>
        <dbReference type="ARBA" id="ARBA00023136"/>
    </source>
</evidence>
<evidence type="ECO:0000256" key="17">
    <source>
        <dbReference type="ARBA" id="ARBA00023264"/>
    </source>
</evidence>
<evidence type="ECO:0000256" key="9">
    <source>
        <dbReference type="ARBA" id="ARBA00022516"/>
    </source>
</evidence>
<dbReference type="EMBL" id="JAIVFP010000001">
    <property type="protein sequence ID" value="MCI4683195.1"/>
    <property type="molecule type" value="Genomic_DNA"/>
</dbReference>
<keyword evidence="14" id="KW-0443">Lipid metabolism</keyword>
<keyword evidence="10 18" id="KW-0808">Transferase</keyword>
<feature type="transmembrane region" description="Helical" evidence="19">
    <location>
        <begin position="148"/>
        <end position="171"/>
    </location>
</feature>
<evidence type="ECO:0000313" key="20">
    <source>
        <dbReference type="EMBL" id="MCI4683195.1"/>
    </source>
</evidence>
<feature type="transmembrane region" description="Helical" evidence="19">
    <location>
        <begin position="35"/>
        <end position="58"/>
    </location>
</feature>
<comment type="pathway">
    <text evidence="3 18">Phospholipid metabolism; CDP-diacylglycerol biosynthesis; CDP-diacylglycerol from sn-glycerol 3-phosphate: step 3/3.</text>
</comment>
<evidence type="ECO:0000256" key="14">
    <source>
        <dbReference type="ARBA" id="ARBA00023098"/>
    </source>
</evidence>
<evidence type="ECO:0000256" key="18">
    <source>
        <dbReference type="RuleBase" id="RU003938"/>
    </source>
</evidence>
<feature type="transmembrane region" description="Helical" evidence="19">
    <location>
        <begin position="78"/>
        <end position="95"/>
    </location>
</feature>
<name>A0ABS9Z700_9HYPH</name>
<evidence type="ECO:0000256" key="5">
    <source>
        <dbReference type="ARBA" id="ARBA00010185"/>
    </source>
</evidence>
<keyword evidence="13 19" id="KW-1133">Transmembrane helix</keyword>
<keyword evidence="11 18" id="KW-0812">Transmembrane</keyword>
<evidence type="ECO:0000256" key="4">
    <source>
        <dbReference type="ARBA" id="ARBA00005189"/>
    </source>
</evidence>
<evidence type="ECO:0000256" key="6">
    <source>
        <dbReference type="ARBA" id="ARBA00012487"/>
    </source>
</evidence>
<organism evidence="20 21">
    <name type="scientific">Candidatus Rhodoblastus alkanivorans</name>
    <dbReference type="NCBI Taxonomy" id="2954117"/>
    <lineage>
        <taxon>Bacteria</taxon>
        <taxon>Pseudomonadati</taxon>
        <taxon>Pseudomonadota</taxon>
        <taxon>Alphaproteobacteria</taxon>
        <taxon>Hyphomicrobiales</taxon>
        <taxon>Rhodoblastaceae</taxon>
        <taxon>Rhodoblastus</taxon>
    </lineage>
</organism>
<evidence type="ECO:0000256" key="19">
    <source>
        <dbReference type="SAM" id="Phobius"/>
    </source>
</evidence>
<feature type="transmembrane region" description="Helical" evidence="19">
    <location>
        <begin position="268"/>
        <end position="295"/>
    </location>
</feature>
<evidence type="ECO:0000256" key="13">
    <source>
        <dbReference type="ARBA" id="ARBA00022989"/>
    </source>
</evidence>
<dbReference type="Proteomes" id="UP001139104">
    <property type="component" value="Unassembled WGS sequence"/>
</dbReference>
<evidence type="ECO:0000256" key="11">
    <source>
        <dbReference type="ARBA" id="ARBA00022692"/>
    </source>
</evidence>
<comment type="similarity">
    <text evidence="5 18">Belongs to the CDS family.</text>
</comment>
<reference evidence="20" key="1">
    <citation type="journal article" date="2022" name="ISME J.">
        <title>Identification of active gaseous-alkane degraders at natural gas seeps.</title>
        <authorList>
            <person name="Farhan Ul Haque M."/>
            <person name="Hernandez M."/>
            <person name="Crombie A.T."/>
            <person name="Murrell J.C."/>
        </authorList>
    </citation>
    <scope>NUCLEOTIDE SEQUENCE</scope>
    <source>
        <strain evidence="20">PC2</strain>
    </source>
</reference>
<comment type="pathway">
    <text evidence="4">Lipid metabolism.</text>
</comment>
<evidence type="ECO:0000256" key="1">
    <source>
        <dbReference type="ARBA" id="ARBA00001698"/>
    </source>
</evidence>
<evidence type="ECO:0000256" key="2">
    <source>
        <dbReference type="ARBA" id="ARBA00004651"/>
    </source>
</evidence>
<dbReference type="Pfam" id="PF01148">
    <property type="entry name" value="CTP_transf_1"/>
    <property type="match status" value="1"/>
</dbReference>
<evidence type="ECO:0000313" key="21">
    <source>
        <dbReference type="Proteomes" id="UP001139104"/>
    </source>
</evidence>
<proteinExistence type="inferred from homology"/>
<dbReference type="EC" id="2.7.7.41" evidence="6 18"/>
<comment type="caution">
    <text evidence="20">The sequence shown here is derived from an EMBL/GenBank/DDBJ whole genome shotgun (WGS) entry which is preliminary data.</text>
</comment>
<keyword evidence="8" id="KW-1003">Cell membrane</keyword>
<keyword evidence="9" id="KW-0444">Lipid biosynthesis</keyword>
<sequence length="296" mass="31303">MNKTDSPPHPGKANGAQGVMARHHLEDLSTRTASALVLAAAAAGSLAVGGWIFALFWLVAALAVNWEWQRLIGAPLPWLRMFVGAGVLCAATILFRFRQTEFVFLLAPLAAGFAAWAAGPGFRLWAGFGLFYAGGLLLSVLSLRHDPFFGACAIAWLFAVVWGTDICAYFAGRLIGGPKLAMRISPGKTWSGFLVGVSCGAALGAVVAHMWPNAQAPLIPVFLLGLVAGALAQAGDLFESWVKRRFGVKDSSHLIPGHGGVMDRIDGFIAAAIFAALFGLWRAVPPSAAAGLFYWQ</sequence>
<evidence type="ECO:0000256" key="8">
    <source>
        <dbReference type="ARBA" id="ARBA00022475"/>
    </source>
</evidence>
<feature type="transmembrane region" description="Helical" evidence="19">
    <location>
        <begin position="218"/>
        <end position="235"/>
    </location>
</feature>
<keyword evidence="16" id="KW-0594">Phospholipid biosynthesis</keyword>
<dbReference type="GO" id="GO:0016779">
    <property type="term" value="F:nucleotidyltransferase activity"/>
    <property type="evidence" value="ECO:0007669"/>
    <property type="project" value="UniProtKB-KW"/>
</dbReference>
<keyword evidence="21" id="KW-1185">Reference proteome</keyword>
<dbReference type="PANTHER" id="PTHR46382:SF1">
    <property type="entry name" value="PHOSPHATIDATE CYTIDYLYLTRANSFERASE"/>
    <property type="match status" value="1"/>
</dbReference>
<comment type="catalytic activity">
    <reaction evidence="1 18">
        <text>a 1,2-diacyl-sn-glycero-3-phosphate + CTP + H(+) = a CDP-1,2-diacyl-sn-glycerol + diphosphate</text>
        <dbReference type="Rhea" id="RHEA:16229"/>
        <dbReference type="ChEBI" id="CHEBI:15378"/>
        <dbReference type="ChEBI" id="CHEBI:33019"/>
        <dbReference type="ChEBI" id="CHEBI:37563"/>
        <dbReference type="ChEBI" id="CHEBI:58332"/>
        <dbReference type="ChEBI" id="CHEBI:58608"/>
        <dbReference type="EC" id="2.7.7.41"/>
    </reaction>
</comment>
<comment type="subcellular location">
    <subcellularLocation>
        <location evidence="2">Cell membrane</location>
        <topology evidence="2">Multi-pass membrane protein</topology>
    </subcellularLocation>
</comment>
<dbReference type="InterPro" id="IPR000374">
    <property type="entry name" value="PC_trans"/>
</dbReference>